<dbReference type="Proteomes" id="UP001501183">
    <property type="component" value="Unassembled WGS sequence"/>
</dbReference>
<protein>
    <submittedName>
        <fullName evidence="2">Uncharacterized protein</fullName>
    </submittedName>
</protein>
<evidence type="ECO:0000313" key="3">
    <source>
        <dbReference type="Proteomes" id="UP001501183"/>
    </source>
</evidence>
<evidence type="ECO:0000256" key="1">
    <source>
        <dbReference type="SAM" id="MobiDB-lite"/>
    </source>
</evidence>
<name>A0ABP8NQZ1_9NOCA</name>
<reference evidence="3" key="1">
    <citation type="journal article" date="2019" name="Int. J. Syst. Evol. Microbiol.">
        <title>The Global Catalogue of Microorganisms (GCM) 10K type strain sequencing project: providing services to taxonomists for standard genome sequencing and annotation.</title>
        <authorList>
            <consortium name="The Broad Institute Genomics Platform"/>
            <consortium name="The Broad Institute Genome Sequencing Center for Infectious Disease"/>
            <person name="Wu L."/>
            <person name="Ma J."/>
        </authorList>
    </citation>
    <scope>NUCLEOTIDE SEQUENCE [LARGE SCALE GENOMIC DNA]</scope>
    <source>
        <strain evidence="3">JCM 32206</strain>
    </source>
</reference>
<feature type="region of interest" description="Disordered" evidence="1">
    <location>
        <begin position="106"/>
        <end position="138"/>
    </location>
</feature>
<organism evidence="2 3">
    <name type="scientific">Rhodococcus olei</name>
    <dbReference type="NCBI Taxonomy" id="2161675"/>
    <lineage>
        <taxon>Bacteria</taxon>
        <taxon>Bacillati</taxon>
        <taxon>Actinomycetota</taxon>
        <taxon>Actinomycetes</taxon>
        <taxon>Mycobacteriales</taxon>
        <taxon>Nocardiaceae</taxon>
        <taxon>Rhodococcus</taxon>
    </lineage>
</organism>
<sequence length="138" mass="14069">MSSTQLIVFPAPVTVVVAVTTSPSEGVALLTVRVKFMAPSAHVTVAGSAPAAPAPNVTAKPAATANALAVATVRRPDIPDMSSLPGPVGDPERAARMFVVDWSGALPRGAGSDRNRGAVDHDSITRDGDFDEEAGRPS</sequence>
<comment type="caution">
    <text evidence="2">The sequence shown here is derived from an EMBL/GenBank/DDBJ whole genome shotgun (WGS) entry which is preliminary data.</text>
</comment>
<dbReference type="EMBL" id="BAABFB010000007">
    <property type="protein sequence ID" value="GAA4471458.1"/>
    <property type="molecule type" value="Genomic_DNA"/>
</dbReference>
<evidence type="ECO:0000313" key="2">
    <source>
        <dbReference type="EMBL" id="GAA4471458.1"/>
    </source>
</evidence>
<accession>A0ABP8NQZ1</accession>
<keyword evidence="3" id="KW-1185">Reference proteome</keyword>
<gene>
    <name evidence="2" type="ORF">GCM10023094_02210</name>
</gene>
<proteinExistence type="predicted"/>
<feature type="compositionally biased region" description="Basic and acidic residues" evidence="1">
    <location>
        <begin position="111"/>
        <end position="138"/>
    </location>
</feature>